<dbReference type="SUPFAM" id="SSF109640">
    <property type="entry name" value="KRAB domain (Kruppel-associated box)"/>
    <property type="match status" value="1"/>
</dbReference>
<comment type="caution">
    <text evidence="2">The sequence shown here is derived from an EMBL/GenBank/DDBJ whole genome shotgun (WGS) entry which is preliminary data.</text>
</comment>
<dbReference type="Pfam" id="PF01352">
    <property type="entry name" value="KRAB"/>
    <property type="match status" value="1"/>
</dbReference>
<sequence>MALSQRQLTLSDVFIEFSQEEWECLSPAEQALYREVMLESYWNLLFLGLAVSKPDLVTFLKQMKEAWNVKRKKDNIHPPR</sequence>
<dbReference type="Proteomes" id="UP000593571">
    <property type="component" value="Unassembled WGS sequence"/>
</dbReference>
<keyword evidence="3" id="KW-1185">Reference proteome</keyword>
<organism evidence="2 3">
    <name type="scientific">Rousettus aegyptiacus</name>
    <name type="common">Egyptian fruit bat</name>
    <name type="synonym">Pteropus aegyptiacus</name>
    <dbReference type="NCBI Taxonomy" id="9407"/>
    <lineage>
        <taxon>Eukaryota</taxon>
        <taxon>Metazoa</taxon>
        <taxon>Chordata</taxon>
        <taxon>Craniata</taxon>
        <taxon>Vertebrata</taxon>
        <taxon>Euteleostomi</taxon>
        <taxon>Mammalia</taxon>
        <taxon>Eutheria</taxon>
        <taxon>Laurasiatheria</taxon>
        <taxon>Chiroptera</taxon>
        <taxon>Yinpterochiroptera</taxon>
        <taxon>Pteropodoidea</taxon>
        <taxon>Pteropodidae</taxon>
        <taxon>Rousettinae</taxon>
        <taxon>Rousettus</taxon>
    </lineage>
</organism>
<evidence type="ECO:0000313" key="2">
    <source>
        <dbReference type="EMBL" id="KAF6412542.1"/>
    </source>
</evidence>
<proteinExistence type="predicted"/>
<dbReference type="EMBL" id="JACASE010000014">
    <property type="protein sequence ID" value="KAF6412542.1"/>
    <property type="molecule type" value="Genomic_DNA"/>
</dbReference>
<dbReference type="SMART" id="SM00349">
    <property type="entry name" value="KRAB"/>
    <property type="match status" value="1"/>
</dbReference>
<dbReference type="PROSITE" id="PS50805">
    <property type="entry name" value="KRAB"/>
    <property type="match status" value="1"/>
</dbReference>
<dbReference type="AlphaFoldDB" id="A0A7J8CP77"/>
<dbReference type="GO" id="GO:0006355">
    <property type="term" value="P:regulation of DNA-templated transcription"/>
    <property type="evidence" value="ECO:0007669"/>
    <property type="project" value="InterPro"/>
</dbReference>
<dbReference type="InterPro" id="IPR050169">
    <property type="entry name" value="Krueppel_C2H2_ZnF"/>
</dbReference>
<protein>
    <recommendedName>
        <fullName evidence="1">KRAB domain-containing protein</fullName>
    </recommendedName>
</protein>
<dbReference type="PANTHER" id="PTHR23232">
    <property type="entry name" value="KRAB DOMAIN C2H2 ZINC FINGER"/>
    <property type="match status" value="1"/>
</dbReference>
<reference evidence="2 3" key="1">
    <citation type="journal article" date="2020" name="Nature">
        <title>Six reference-quality genomes reveal evolution of bat adaptations.</title>
        <authorList>
            <person name="Jebb D."/>
            <person name="Huang Z."/>
            <person name="Pippel M."/>
            <person name="Hughes G.M."/>
            <person name="Lavrichenko K."/>
            <person name="Devanna P."/>
            <person name="Winkler S."/>
            <person name="Jermiin L.S."/>
            <person name="Skirmuntt E.C."/>
            <person name="Katzourakis A."/>
            <person name="Burkitt-Gray L."/>
            <person name="Ray D.A."/>
            <person name="Sullivan K.A.M."/>
            <person name="Roscito J.G."/>
            <person name="Kirilenko B.M."/>
            <person name="Davalos L.M."/>
            <person name="Corthals A.P."/>
            <person name="Power M.L."/>
            <person name="Jones G."/>
            <person name="Ransome R.D."/>
            <person name="Dechmann D.K.N."/>
            <person name="Locatelli A.G."/>
            <person name="Puechmaille S.J."/>
            <person name="Fedrigo O."/>
            <person name="Jarvis E.D."/>
            <person name="Hiller M."/>
            <person name="Vernes S.C."/>
            <person name="Myers E.W."/>
            <person name="Teeling E.C."/>
        </authorList>
    </citation>
    <scope>NUCLEOTIDE SEQUENCE [LARGE SCALE GENOMIC DNA]</scope>
    <source>
        <strain evidence="2">MRouAeg1</strain>
        <tissue evidence="2">Muscle</tissue>
    </source>
</reference>
<dbReference type="CDD" id="cd07765">
    <property type="entry name" value="KRAB_A-box"/>
    <property type="match status" value="1"/>
</dbReference>
<gene>
    <name evidence="2" type="ORF">HJG63_021260</name>
</gene>
<dbReference type="PANTHER" id="PTHR23232:SF158">
    <property type="entry name" value="KRAB DOMAIN-CONTAINING PROTEIN 5"/>
    <property type="match status" value="1"/>
</dbReference>
<feature type="domain" description="KRAB" evidence="1">
    <location>
        <begin position="8"/>
        <end position="79"/>
    </location>
</feature>
<evidence type="ECO:0000313" key="3">
    <source>
        <dbReference type="Proteomes" id="UP000593571"/>
    </source>
</evidence>
<dbReference type="Gene3D" id="6.10.140.140">
    <property type="match status" value="1"/>
</dbReference>
<dbReference type="InterPro" id="IPR036051">
    <property type="entry name" value="KRAB_dom_sf"/>
</dbReference>
<name>A0A7J8CP77_ROUAE</name>
<evidence type="ECO:0000259" key="1">
    <source>
        <dbReference type="PROSITE" id="PS50805"/>
    </source>
</evidence>
<accession>A0A7J8CP77</accession>
<dbReference type="InterPro" id="IPR001909">
    <property type="entry name" value="KRAB"/>
</dbReference>